<dbReference type="RefSeq" id="WP_188365004.1">
    <property type="nucleotide sequence ID" value="NZ_BAABJF010000002.1"/>
</dbReference>
<dbReference type="EMBL" id="BMEO01000005">
    <property type="protein sequence ID" value="GGF93962.1"/>
    <property type="molecule type" value="Genomic_DNA"/>
</dbReference>
<sequence length="260" mass="27780">MKTKQFKLIPFTAAVLLAMTMGLISTVYAHGDQAKQSENNQAIKAVKGNAKLAAFDIVHAKIEASDRWLNFVMQVSDQAGKTKPTPTGKLEGSDVFSYVWPTKINSDVVGFEADQGILSMAITSHPDFDDTPLFDENGDGNLGNDGTVWHSHWVVLVPDDACGEGALKVKDIPAGSTPKLPITWPGLPILIDSPGYSPVINQNQVSVRVPFNNAKELIGVAFDGVTSGLRVNESAHAPLLCVVDVFDVASGDLSLPGQIQ</sequence>
<feature type="signal peptide" evidence="1">
    <location>
        <begin position="1"/>
        <end position="29"/>
    </location>
</feature>
<comment type="caution">
    <text evidence="2">The sequence shown here is derived from an EMBL/GenBank/DDBJ whole genome shotgun (WGS) entry which is preliminary data.</text>
</comment>
<feature type="chain" id="PRO_5036696024" evidence="1">
    <location>
        <begin position="30"/>
        <end position="260"/>
    </location>
</feature>
<evidence type="ECO:0000256" key="1">
    <source>
        <dbReference type="SAM" id="SignalP"/>
    </source>
</evidence>
<reference evidence="2" key="2">
    <citation type="submission" date="2020-09" db="EMBL/GenBank/DDBJ databases">
        <authorList>
            <person name="Sun Q."/>
            <person name="Zhou Y."/>
        </authorList>
    </citation>
    <scope>NUCLEOTIDE SEQUENCE</scope>
    <source>
        <strain evidence="2">CGMCC 1.12181</strain>
    </source>
</reference>
<reference evidence="2" key="1">
    <citation type="journal article" date="2014" name="Int. J. Syst. Evol. Microbiol.">
        <title>Complete genome sequence of Corynebacterium casei LMG S-19264T (=DSM 44701T), isolated from a smear-ripened cheese.</title>
        <authorList>
            <consortium name="US DOE Joint Genome Institute (JGI-PGF)"/>
            <person name="Walter F."/>
            <person name="Albersmeier A."/>
            <person name="Kalinowski J."/>
            <person name="Ruckert C."/>
        </authorList>
    </citation>
    <scope>NUCLEOTIDE SEQUENCE</scope>
    <source>
        <strain evidence="2">CGMCC 1.12181</strain>
    </source>
</reference>
<evidence type="ECO:0000313" key="2">
    <source>
        <dbReference type="EMBL" id="GGF93962.1"/>
    </source>
</evidence>
<dbReference type="Proteomes" id="UP000605253">
    <property type="component" value="Unassembled WGS sequence"/>
</dbReference>
<keyword evidence="1" id="KW-0732">Signal</keyword>
<evidence type="ECO:0000313" key="3">
    <source>
        <dbReference type="Proteomes" id="UP000605253"/>
    </source>
</evidence>
<accession>A0A917CMU9</accession>
<protein>
    <submittedName>
        <fullName evidence="2">Uncharacterized protein</fullName>
    </submittedName>
</protein>
<organism evidence="2 3">
    <name type="scientific">Marinicella pacifica</name>
    <dbReference type="NCBI Taxonomy" id="1171543"/>
    <lineage>
        <taxon>Bacteria</taxon>
        <taxon>Pseudomonadati</taxon>
        <taxon>Pseudomonadota</taxon>
        <taxon>Gammaproteobacteria</taxon>
        <taxon>Lysobacterales</taxon>
        <taxon>Marinicellaceae</taxon>
        <taxon>Marinicella</taxon>
    </lineage>
</organism>
<proteinExistence type="predicted"/>
<dbReference type="AlphaFoldDB" id="A0A917CMU9"/>
<keyword evidence="3" id="KW-1185">Reference proteome</keyword>
<gene>
    <name evidence="2" type="ORF">GCM10011365_14040</name>
</gene>
<name>A0A917CMU9_9GAMM</name>